<dbReference type="Gene3D" id="3.50.50.60">
    <property type="entry name" value="FAD/NAD(P)-binding domain"/>
    <property type="match status" value="1"/>
</dbReference>
<feature type="compositionally biased region" description="Basic and acidic residues" evidence="1">
    <location>
        <begin position="1"/>
        <end position="15"/>
    </location>
</feature>
<dbReference type="RefSeq" id="WP_179759944.1">
    <property type="nucleotide sequence ID" value="NZ_BAAAJZ010000011.1"/>
</dbReference>
<protein>
    <submittedName>
        <fullName evidence="3">Isorenieratene synthase</fullName>
    </submittedName>
</protein>
<accession>A0A852VXE1</accession>
<feature type="domain" description="Amine oxidase" evidence="2">
    <location>
        <begin position="38"/>
        <end position="504"/>
    </location>
</feature>
<dbReference type="Proteomes" id="UP000549695">
    <property type="component" value="Unassembled WGS sequence"/>
</dbReference>
<dbReference type="PANTHER" id="PTHR42923">
    <property type="entry name" value="PROTOPORPHYRINOGEN OXIDASE"/>
    <property type="match status" value="1"/>
</dbReference>
<reference evidence="3 4" key="1">
    <citation type="submission" date="2020-07" db="EMBL/GenBank/DDBJ databases">
        <title>Sequencing the genomes of 1000 actinobacteria strains.</title>
        <authorList>
            <person name="Klenk H.-P."/>
        </authorList>
    </citation>
    <scope>NUCLEOTIDE SEQUENCE [LARGE SCALE GENOMIC DNA]</scope>
    <source>
        <strain evidence="3 4">DSM 44749</strain>
    </source>
</reference>
<dbReference type="EMBL" id="JACCCZ010000001">
    <property type="protein sequence ID" value="NYG00001.1"/>
    <property type="molecule type" value="Genomic_DNA"/>
</dbReference>
<name>A0A852VXE1_PSEA5</name>
<keyword evidence="4" id="KW-1185">Reference proteome</keyword>
<proteinExistence type="predicted"/>
<sequence>MTARPTDPRRVRHEPAGGLGDAGQLGRRPRAVVVGGGIAGLAAATGLAERGVVVEVLEREPYLGGRVGGWSETLPDGTPVSMSRGFHAFFRQYYNLRALLRRGDPGLERLVPLEDYPLVDAQGRRDTFRGLPRTPPWNAVLFALRSPTFRPSDLLRLDARAAAPLAAVSVPGIYEAIDHLDAQSFVESINFPPAARHLAFEVFSRSFFAPPSTMSAAELATMFHIYFLGSSEGLMFDVPDAGFDTALWEPLRHYLTTRGVTFRTGVAVSSVERSPVDGVGSGRFHVNHRDGGGSEADAVVLATDVRGLRDIVAASPGLGDPASAVDGPDALARWRDDVAALGSAPPFLVQRLWLDRPVDATRPPFLGTGGLDPLDNVSVLDRYEHDAAGWAARHGGSVVELHAYSAAPPPGVDDDTWTADLRRRSVARLHELYPETAGAGVVGELVQWRADCPMFGVGDFARRPTVATPVDGLVLAGDGIRIDLPVALMERAASTGWQAANRLLAGWGLAGHPLETVPTSGRLGPLRRAAEYAMRT</sequence>
<dbReference type="SUPFAM" id="SSF51905">
    <property type="entry name" value="FAD/NAD(P)-binding domain"/>
    <property type="match status" value="1"/>
</dbReference>
<comment type="caution">
    <text evidence="3">The sequence shown here is derived from an EMBL/GenBank/DDBJ whole genome shotgun (WGS) entry which is preliminary data.</text>
</comment>
<evidence type="ECO:0000256" key="1">
    <source>
        <dbReference type="SAM" id="MobiDB-lite"/>
    </source>
</evidence>
<dbReference type="AlphaFoldDB" id="A0A852VXE1"/>
<feature type="region of interest" description="Disordered" evidence="1">
    <location>
        <begin position="1"/>
        <end position="25"/>
    </location>
</feature>
<dbReference type="PANTHER" id="PTHR42923:SF43">
    <property type="entry name" value="AMINE OXIDASE"/>
    <property type="match status" value="1"/>
</dbReference>
<gene>
    <name evidence="3" type="ORF">HDA37_000286</name>
</gene>
<organism evidence="3 4">
    <name type="scientific">Pseudonocardia alni</name>
    <name type="common">Amycolata alni</name>
    <dbReference type="NCBI Taxonomy" id="33907"/>
    <lineage>
        <taxon>Bacteria</taxon>
        <taxon>Bacillati</taxon>
        <taxon>Actinomycetota</taxon>
        <taxon>Actinomycetes</taxon>
        <taxon>Pseudonocardiales</taxon>
        <taxon>Pseudonocardiaceae</taxon>
        <taxon>Pseudonocardia</taxon>
    </lineage>
</organism>
<evidence type="ECO:0000259" key="2">
    <source>
        <dbReference type="Pfam" id="PF01593"/>
    </source>
</evidence>
<dbReference type="Pfam" id="PF01593">
    <property type="entry name" value="Amino_oxidase"/>
    <property type="match status" value="1"/>
</dbReference>
<evidence type="ECO:0000313" key="4">
    <source>
        <dbReference type="Proteomes" id="UP000549695"/>
    </source>
</evidence>
<dbReference type="GO" id="GO:0016491">
    <property type="term" value="F:oxidoreductase activity"/>
    <property type="evidence" value="ECO:0007669"/>
    <property type="project" value="InterPro"/>
</dbReference>
<dbReference type="GeneID" id="98050122"/>
<dbReference type="InterPro" id="IPR036188">
    <property type="entry name" value="FAD/NAD-bd_sf"/>
</dbReference>
<evidence type="ECO:0000313" key="3">
    <source>
        <dbReference type="EMBL" id="NYG00001.1"/>
    </source>
</evidence>
<dbReference type="InterPro" id="IPR002937">
    <property type="entry name" value="Amino_oxidase"/>
</dbReference>
<dbReference type="InterPro" id="IPR050464">
    <property type="entry name" value="Zeta_carotene_desat/Oxidored"/>
</dbReference>